<dbReference type="SUPFAM" id="SSF53448">
    <property type="entry name" value="Nucleotide-diphospho-sugar transferases"/>
    <property type="match status" value="1"/>
</dbReference>
<dbReference type="eggNOG" id="COG1208">
    <property type="taxonomic scope" value="Bacteria"/>
</dbReference>
<protein>
    <submittedName>
        <fullName evidence="2">Glucose-1-phosphate cytidylyltransferase</fullName>
    </submittedName>
</protein>
<sequence>MKVVILAGGFGTRLSEETRLKPKPMVEIGDMPILWHIMKIYSTYGFNEFVICLGYKGHMIKEFFSQYLIKKADVTFDLKEENEMEIHRKNVEPWKVTLVETGPDSMTGGRLLRVKPYLNNETFMLTYGDGLSNVKISDLVRFHKSHGKLATLTAVQPDGRFGSLDIAKEMNIRRFQEKPQGDGHWVNGGFFVLEPAVLDYLTGDACVFETDALPKLAEDQQLMAYKHQGFWKPMDTLNDRNKLEELWKQGNPPWRMWSNDFE</sequence>
<dbReference type="GO" id="GO:0047343">
    <property type="term" value="F:glucose-1-phosphate cytidylyltransferase activity"/>
    <property type="evidence" value="ECO:0007669"/>
    <property type="project" value="InterPro"/>
</dbReference>
<dbReference type="InterPro" id="IPR005835">
    <property type="entry name" value="NTP_transferase_dom"/>
</dbReference>
<reference evidence="2 3" key="1">
    <citation type="journal article" date="2014" name="Genome Announc.">
        <title>Draft Genome Sequences of Three Alkaliphilic Bacillus Strains, Bacillus wakoensis JCM 9140T, Bacillus akibai JCM 9157T, and Bacillus hemicellulosilyticus JCM 9152T.</title>
        <authorList>
            <person name="Yuki M."/>
            <person name="Oshima K."/>
            <person name="Suda W."/>
            <person name="Oshida Y."/>
            <person name="Kitamura K."/>
            <person name="Iida T."/>
            <person name="Hattori M."/>
            <person name="Ohkuma M."/>
        </authorList>
    </citation>
    <scope>NUCLEOTIDE SEQUENCE [LARGE SCALE GENOMIC DNA]</scope>
    <source>
        <strain evidence="2 3">JCM 9157</strain>
    </source>
</reference>
<dbReference type="OrthoDB" id="9801899at2"/>
<dbReference type="EMBL" id="BAUV01000001">
    <property type="protein sequence ID" value="GAE33085.1"/>
    <property type="molecule type" value="Genomic_DNA"/>
</dbReference>
<keyword evidence="3" id="KW-1185">Reference proteome</keyword>
<dbReference type="Pfam" id="PF00483">
    <property type="entry name" value="NTP_transferase"/>
    <property type="match status" value="1"/>
</dbReference>
<dbReference type="InterPro" id="IPR046981">
    <property type="entry name" value="G1P_cyt_trans"/>
</dbReference>
<dbReference type="PANTHER" id="PTHR47183">
    <property type="entry name" value="GLUCOSE-1-PHOSPHATE CYTIDYLYLTRANSFERASE-RELATED"/>
    <property type="match status" value="1"/>
</dbReference>
<dbReference type="NCBIfam" id="TIGR02623">
    <property type="entry name" value="G1P_cyt_trans"/>
    <property type="match status" value="1"/>
</dbReference>
<dbReference type="InterPro" id="IPR013446">
    <property type="entry name" value="G1P_cyt_trans-like"/>
</dbReference>
<comment type="caution">
    <text evidence="2">The sequence shown here is derived from an EMBL/GenBank/DDBJ whole genome shotgun (WGS) entry which is preliminary data.</text>
</comment>
<feature type="domain" description="Nucleotidyl transferase" evidence="1">
    <location>
        <begin position="2"/>
        <end position="232"/>
    </location>
</feature>
<evidence type="ECO:0000313" key="3">
    <source>
        <dbReference type="Proteomes" id="UP000018896"/>
    </source>
</evidence>
<dbReference type="GO" id="GO:0009243">
    <property type="term" value="P:O antigen biosynthetic process"/>
    <property type="evidence" value="ECO:0007669"/>
    <property type="project" value="InterPro"/>
</dbReference>
<dbReference type="STRING" id="1236973.JCM9157_72"/>
<dbReference type="PANTHER" id="PTHR47183:SF1">
    <property type="entry name" value="GLUCOSE-1-PHOSPHATE CYTIDYLYLTRANSFERASE"/>
    <property type="match status" value="1"/>
</dbReference>
<proteinExistence type="predicted"/>
<dbReference type="Proteomes" id="UP000018896">
    <property type="component" value="Unassembled WGS sequence"/>
</dbReference>
<evidence type="ECO:0000259" key="1">
    <source>
        <dbReference type="Pfam" id="PF00483"/>
    </source>
</evidence>
<gene>
    <name evidence="2" type="ORF">JCM9157_72</name>
</gene>
<dbReference type="RefSeq" id="WP_035660890.1">
    <property type="nucleotide sequence ID" value="NZ_BAUV01000001.1"/>
</dbReference>
<organism evidence="2 3">
    <name type="scientific">Halalkalibacter akibai (strain ATCC 43226 / DSM 21942 / CIP 109018 / JCM 9157 / 1139)</name>
    <name type="common">Bacillus akibai</name>
    <dbReference type="NCBI Taxonomy" id="1236973"/>
    <lineage>
        <taxon>Bacteria</taxon>
        <taxon>Bacillati</taxon>
        <taxon>Bacillota</taxon>
        <taxon>Bacilli</taxon>
        <taxon>Bacillales</taxon>
        <taxon>Bacillaceae</taxon>
        <taxon>Halalkalibacter</taxon>
    </lineage>
</organism>
<keyword evidence="2" id="KW-0548">Nucleotidyltransferase</keyword>
<evidence type="ECO:0000313" key="2">
    <source>
        <dbReference type="EMBL" id="GAE33085.1"/>
    </source>
</evidence>
<name>W4QLU0_HALA3</name>
<dbReference type="Gene3D" id="3.90.550.10">
    <property type="entry name" value="Spore Coat Polysaccharide Biosynthesis Protein SpsA, Chain A"/>
    <property type="match status" value="1"/>
</dbReference>
<dbReference type="AlphaFoldDB" id="W4QLU0"/>
<keyword evidence="2" id="KW-0808">Transferase</keyword>
<dbReference type="CDD" id="cd02524">
    <property type="entry name" value="G1P_cytidylyltransferase"/>
    <property type="match status" value="1"/>
</dbReference>
<dbReference type="InterPro" id="IPR029044">
    <property type="entry name" value="Nucleotide-diphossugar_trans"/>
</dbReference>
<accession>W4QLU0</accession>